<dbReference type="InterPro" id="IPR051398">
    <property type="entry name" value="Polysacch_Deacetylase"/>
</dbReference>
<comment type="subcellular location">
    <subcellularLocation>
        <location evidence="1">Secreted</location>
    </subcellularLocation>
</comment>
<protein>
    <submittedName>
        <fullName evidence="4">Peptidoglycan/xylan/chitin deacetylase (PgdA/CDA1 family)</fullName>
    </submittedName>
</protein>
<dbReference type="AlphaFoldDB" id="A0AAE3KI92"/>
<accession>A0AAE3KI92</accession>
<dbReference type="Proteomes" id="UP001205843">
    <property type="component" value="Unassembled WGS sequence"/>
</dbReference>
<keyword evidence="5" id="KW-1185">Reference proteome</keyword>
<comment type="caution">
    <text evidence="4">The sequence shown here is derived from an EMBL/GenBank/DDBJ whole genome shotgun (WGS) entry which is preliminary data.</text>
</comment>
<dbReference type="RefSeq" id="WP_253485335.1">
    <property type="nucleotide sequence ID" value="NZ_JALJXV010000014.1"/>
</dbReference>
<evidence type="ECO:0000313" key="5">
    <source>
        <dbReference type="Proteomes" id="UP001205843"/>
    </source>
</evidence>
<dbReference type="CDD" id="cd10918">
    <property type="entry name" value="CE4_NodB_like_5s_6s"/>
    <property type="match status" value="1"/>
</dbReference>
<evidence type="ECO:0000256" key="2">
    <source>
        <dbReference type="ARBA" id="ARBA00022729"/>
    </source>
</evidence>
<dbReference type="PANTHER" id="PTHR34216">
    <property type="match status" value="1"/>
</dbReference>
<dbReference type="Gene3D" id="3.20.20.370">
    <property type="entry name" value="Glycoside hydrolase/deacetylase"/>
    <property type="match status" value="1"/>
</dbReference>
<dbReference type="GO" id="GO:0016810">
    <property type="term" value="F:hydrolase activity, acting on carbon-nitrogen (but not peptide) bonds"/>
    <property type="evidence" value="ECO:0007669"/>
    <property type="project" value="InterPro"/>
</dbReference>
<gene>
    <name evidence="4" type="ORF">J2T57_004326</name>
</gene>
<dbReference type="GO" id="GO:0005975">
    <property type="term" value="P:carbohydrate metabolic process"/>
    <property type="evidence" value="ECO:0007669"/>
    <property type="project" value="InterPro"/>
</dbReference>
<organism evidence="4 5">
    <name type="scientific">Natronocella acetinitrilica</name>
    <dbReference type="NCBI Taxonomy" id="414046"/>
    <lineage>
        <taxon>Bacteria</taxon>
        <taxon>Pseudomonadati</taxon>
        <taxon>Pseudomonadota</taxon>
        <taxon>Gammaproteobacteria</taxon>
        <taxon>Chromatiales</taxon>
        <taxon>Ectothiorhodospiraceae</taxon>
        <taxon>Natronocella</taxon>
    </lineage>
</organism>
<dbReference type="GO" id="GO:0005576">
    <property type="term" value="C:extracellular region"/>
    <property type="evidence" value="ECO:0007669"/>
    <property type="project" value="UniProtKB-SubCell"/>
</dbReference>
<dbReference type="InterPro" id="IPR011330">
    <property type="entry name" value="Glyco_hydro/deAcase_b/a-brl"/>
</dbReference>
<evidence type="ECO:0000259" key="3">
    <source>
        <dbReference type="PROSITE" id="PS51677"/>
    </source>
</evidence>
<dbReference type="PANTHER" id="PTHR34216:SF3">
    <property type="entry name" value="POLY-BETA-1,6-N-ACETYL-D-GLUCOSAMINE N-DEACETYLASE"/>
    <property type="match status" value="1"/>
</dbReference>
<reference evidence="4" key="1">
    <citation type="submission" date="2022-03" db="EMBL/GenBank/DDBJ databases">
        <title>Genomic Encyclopedia of Type Strains, Phase III (KMG-III): the genomes of soil and plant-associated and newly described type strains.</title>
        <authorList>
            <person name="Whitman W."/>
        </authorList>
    </citation>
    <scope>NUCLEOTIDE SEQUENCE</scope>
    <source>
        <strain evidence="4">ANL 6-2</strain>
    </source>
</reference>
<evidence type="ECO:0000256" key="1">
    <source>
        <dbReference type="ARBA" id="ARBA00004613"/>
    </source>
</evidence>
<dbReference type="Pfam" id="PF01522">
    <property type="entry name" value="Polysacc_deac_1"/>
    <property type="match status" value="1"/>
</dbReference>
<dbReference type="InterPro" id="IPR002509">
    <property type="entry name" value="NODB_dom"/>
</dbReference>
<feature type="domain" description="NodB homology" evidence="3">
    <location>
        <begin position="81"/>
        <end position="328"/>
    </location>
</feature>
<proteinExistence type="predicted"/>
<sequence>MNTSRLVKLAGPAGLYSLARQFTRNHPRILMYHRFSEAEQSGFVSAAAFEQQVRYIARHHHAITAGALITALRDGTRLPPHTLVVTVDDGYEDFHRVAWPILKRHGVPATLFATTGFVDGELWLWPDQVAWLLDRTPESSDAVTVAEQRITVDGTAWQRLIDVLLTLPDAEKHLAIAAMAEQLGLVLPKAAPTEFASVSWDQLRELEQAGIEVGGHTCTHPTLPKVQTSELPKELDACLARINEELGERPRPFCYPNGQPSDYSQTVRDAVEQAGFIGAVVAHADHASHADVYQLRRHSSSANPFQFMKAASGIEWLGRRIKNRGAAA</sequence>
<dbReference type="EMBL" id="JALJXV010000014">
    <property type="protein sequence ID" value="MCP1677152.1"/>
    <property type="molecule type" value="Genomic_DNA"/>
</dbReference>
<evidence type="ECO:0000313" key="4">
    <source>
        <dbReference type="EMBL" id="MCP1677152.1"/>
    </source>
</evidence>
<dbReference type="SUPFAM" id="SSF88713">
    <property type="entry name" value="Glycoside hydrolase/deacetylase"/>
    <property type="match status" value="1"/>
</dbReference>
<dbReference type="PROSITE" id="PS51677">
    <property type="entry name" value="NODB"/>
    <property type="match status" value="1"/>
</dbReference>
<name>A0AAE3KI92_9GAMM</name>
<keyword evidence="2" id="KW-0732">Signal</keyword>